<evidence type="ECO:0000313" key="3">
    <source>
        <dbReference type="Proteomes" id="UP001430953"/>
    </source>
</evidence>
<dbReference type="Proteomes" id="UP001430953">
    <property type="component" value="Unassembled WGS sequence"/>
</dbReference>
<comment type="caution">
    <text evidence="2">The sequence shown here is derived from an EMBL/GenBank/DDBJ whole genome shotgun (WGS) entry which is preliminary data.</text>
</comment>
<sequence>MNQPCASPFSLAPPRAGRRISNGGLEMREGRAAARHRASLKVEREREGEKVEEETLAAREDRA</sequence>
<feature type="region of interest" description="Disordered" evidence="1">
    <location>
        <begin position="1"/>
        <end position="63"/>
    </location>
</feature>
<gene>
    <name evidence="2" type="ORF">PUN28_006435</name>
</gene>
<keyword evidence="3" id="KW-1185">Reference proteome</keyword>
<reference evidence="2 3" key="1">
    <citation type="submission" date="2023-03" db="EMBL/GenBank/DDBJ databases">
        <title>High recombination rates correlate with genetic variation in Cardiocondyla obscurior ants.</title>
        <authorList>
            <person name="Errbii M."/>
        </authorList>
    </citation>
    <scope>NUCLEOTIDE SEQUENCE [LARGE SCALE GENOMIC DNA]</scope>
    <source>
        <strain evidence="2">Alpha-2009</strain>
        <tissue evidence="2">Whole body</tissue>
    </source>
</reference>
<feature type="compositionally biased region" description="Basic and acidic residues" evidence="1">
    <location>
        <begin position="40"/>
        <end position="49"/>
    </location>
</feature>
<evidence type="ECO:0000313" key="2">
    <source>
        <dbReference type="EMBL" id="KAL0124579.1"/>
    </source>
</evidence>
<proteinExistence type="predicted"/>
<accession>A0AAW2GBI6</accession>
<dbReference type="EMBL" id="JADYXP020000005">
    <property type="protein sequence ID" value="KAL0124579.1"/>
    <property type="molecule type" value="Genomic_DNA"/>
</dbReference>
<name>A0AAW2GBI6_9HYME</name>
<evidence type="ECO:0000256" key="1">
    <source>
        <dbReference type="SAM" id="MobiDB-lite"/>
    </source>
</evidence>
<organism evidence="2 3">
    <name type="scientific">Cardiocondyla obscurior</name>
    <dbReference type="NCBI Taxonomy" id="286306"/>
    <lineage>
        <taxon>Eukaryota</taxon>
        <taxon>Metazoa</taxon>
        <taxon>Ecdysozoa</taxon>
        <taxon>Arthropoda</taxon>
        <taxon>Hexapoda</taxon>
        <taxon>Insecta</taxon>
        <taxon>Pterygota</taxon>
        <taxon>Neoptera</taxon>
        <taxon>Endopterygota</taxon>
        <taxon>Hymenoptera</taxon>
        <taxon>Apocrita</taxon>
        <taxon>Aculeata</taxon>
        <taxon>Formicoidea</taxon>
        <taxon>Formicidae</taxon>
        <taxon>Myrmicinae</taxon>
        <taxon>Cardiocondyla</taxon>
    </lineage>
</organism>
<protein>
    <submittedName>
        <fullName evidence="2">Uncharacterized protein</fullName>
    </submittedName>
</protein>
<dbReference type="AlphaFoldDB" id="A0AAW2GBI6"/>